<feature type="domain" description="Solute-binding protein family 3/N-terminal" evidence="3">
    <location>
        <begin position="47"/>
        <end position="266"/>
    </location>
</feature>
<evidence type="ECO:0000313" key="5">
    <source>
        <dbReference type="Proteomes" id="UP000248259"/>
    </source>
</evidence>
<dbReference type="AlphaFoldDB" id="A0A323V8Y9"/>
<keyword evidence="2" id="KW-1133">Transmembrane helix</keyword>
<keyword evidence="5" id="KW-1185">Reference proteome</keyword>
<gene>
    <name evidence="4" type="ORF">DNK49_11160</name>
</gene>
<dbReference type="Pfam" id="PF00497">
    <property type="entry name" value="SBP_bac_3"/>
    <property type="match status" value="1"/>
</dbReference>
<evidence type="ECO:0000259" key="3">
    <source>
        <dbReference type="SMART" id="SM00062"/>
    </source>
</evidence>
<reference evidence="4 5" key="1">
    <citation type="submission" date="2018-06" db="EMBL/GenBank/DDBJ databases">
        <title>Azoarcus communis strain SWub3 genome.</title>
        <authorList>
            <person name="Zorraquino Salvo V."/>
            <person name="Toubiana D."/>
            <person name="Blumwald E."/>
        </authorList>
    </citation>
    <scope>NUCLEOTIDE SEQUENCE [LARGE SCALE GENOMIC DNA]</scope>
    <source>
        <strain evidence="4 5">SWub3</strain>
    </source>
</reference>
<dbReference type="Gene3D" id="3.40.190.10">
    <property type="entry name" value="Periplasmic binding protein-like II"/>
    <property type="match status" value="2"/>
</dbReference>
<keyword evidence="2" id="KW-0812">Transmembrane</keyword>
<protein>
    <submittedName>
        <fullName evidence="4">ABC transporter substrate-binding protein</fullName>
    </submittedName>
</protein>
<keyword evidence="2" id="KW-0472">Membrane</keyword>
<name>A0A323V8Y9_9RHOO</name>
<organism evidence="4 5">
    <name type="scientific">Parazoarcus communis SWub3 = DSM 12120</name>
    <dbReference type="NCBI Taxonomy" id="1121029"/>
    <lineage>
        <taxon>Bacteria</taxon>
        <taxon>Pseudomonadati</taxon>
        <taxon>Pseudomonadota</taxon>
        <taxon>Betaproteobacteria</taxon>
        <taxon>Rhodocyclales</taxon>
        <taxon>Zoogloeaceae</taxon>
        <taxon>Parazoarcus</taxon>
    </lineage>
</organism>
<comment type="caution">
    <text evidence="4">The sequence shown here is derived from an EMBL/GenBank/DDBJ whole genome shotgun (WGS) entry which is preliminary data.</text>
</comment>
<dbReference type="Proteomes" id="UP000248259">
    <property type="component" value="Unassembled WGS sequence"/>
</dbReference>
<evidence type="ECO:0000256" key="1">
    <source>
        <dbReference type="ARBA" id="ARBA00022729"/>
    </source>
</evidence>
<dbReference type="EMBL" id="QKOE01000006">
    <property type="protein sequence ID" value="PZA16658.1"/>
    <property type="molecule type" value="Genomic_DNA"/>
</dbReference>
<feature type="transmembrane region" description="Helical" evidence="2">
    <location>
        <begin position="12"/>
        <end position="29"/>
    </location>
</feature>
<evidence type="ECO:0000256" key="2">
    <source>
        <dbReference type="SAM" id="Phobius"/>
    </source>
</evidence>
<dbReference type="OrthoDB" id="9768183at2"/>
<sequence>MDGHEVVHKRFYILSALVIGSAALIAQWLPQGFSQTSALSRLQNGGRFVVGYALEPPFVFIDAEGRVSGQAPAVFRHIAAEIGPARLQWVHADFGSLIHELEAGRIDAIAAGMFVTPERAQRVLFSRPTAQVCPALLVRRNEAGVSLRLQDFLSSPALRLGVIAGAVERQLAGQAGLPASQVIDFPDTTSAMDALMMGRIDAFMLSVVSLRDTLARVSHDSSMLEVVEPGATVALPAGLPAFVFRRQDHKLRDAVDRRLGRFLGSPIHLEMVAPFGFTPAEMPGQNDVPECGP</sequence>
<dbReference type="SUPFAM" id="SSF53850">
    <property type="entry name" value="Periplasmic binding protein-like II"/>
    <property type="match status" value="1"/>
</dbReference>
<dbReference type="InterPro" id="IPR001638">
    <property type="entry name" value="Solute-binding_3/MltF_N"/>
</dbReference>
<dbReference type="SMART" id="SM00062">
    <property type="entry name" value="PBPb"/>
    <property type="match status" value="1"/>
</dbReference>
<accession>A0A323V8Y9</accession>
<dbReference type="PANTHER" id="PTHR35936:SF17">
    <property type="entry name" value="ARGININE-BINDING EXTRACELLULAR PROTEIN ARTP"/>
    <property type="match status" value="1"/>
</dbReference>
<keyword evidence="1" id="KW-0732">Signal</keyword>
<evidence type="ECO:0000313" key="4">
    <source>
        <dbReference type="EMBL" id="PZA16658.1"/>
    </source>
</evidence>
<dbReference type="PANTHER" id="PTHR35936">
    <property type="entry name" value="MEMBRANE-BOUND LYTIC MUREIN TRANSGLYCOSYLASE F"/>
    <property type="match status" value="1"/>
</dbReference>
<proteinExistence type="predicted"/>